<gene>
    <name evidence="2" type="ORF">E2C01_039952</name>
</gene>
<evidence type="ECO:0000256" key="1">
    <source>
        <dbReference type="SAM" id="MobiDB-lite"/>
    </source>
</evidence>
<feature type="compositionally biased region" description="Low complexity" evidence="1">
    <location>
        <begin position="30"/>
        <end position="41"/>
    </location>
</feature>
<evidence type="ECO:0000313" key="2">
    <source>
        <dbReference type="EMBL" id="MPC46239.1"/>
    </source>
</evidence>
<dbReference type="Proteomes" id="UP000324222">
    <property type="component" value="Unassembled WGS sequence"/>
</dbReference>
<comment type="caution">
    <text evidence="2">The sequence shown here is derived from an EMBL/GenBank/DDBJ whole genome shotgun (WGS) entry which is preliminary data.</text>
</comment>
<feature type="compositionally biased region" description="Gly residues" evidence="1">
    <location>
        <begin position="16"/>
        <end position="28"/>
    </location>
</feature>
<dbReference type="EMBL" id="VSRR010007113">
    <property type="protein sequence ID" value="MPC46239.1"/>
    <property type="molecule type" value="Genomic_DNA"/>
</dbReference>
<dbReference type="AlphaFoldDB" id="A0A5B7FM05"/>
<feature type="region of interest" description="Disordered" evidence="1">
    <location>
        <begin position="11"/>
        <end position="72"/>
    </location>
</feature>
<name>A0A5B7FM05_PORTR</name>
<protein>
    <submittedName>
        <fullName evidence="2">Uncharacterized protein</fullName>
    </submittedName>
</protein>
<accession>A0A5B7FM05</accession>
<organism evidence="2 3">
    <name type="scientific">Portunus trituberculatus</name>
    <name type="common">Swimming crab</name>
    <name type="synonym">Neptunus trituberculatus</name>
    <dbReference type="NCBI Taxonomy" id="210409"/>
    <lineage>
        <taxon>Eukaryota</taxon>
        <taxon>Metazoa</taxon>
        <taxon>Ecdysozoa</taxon>
        <taxon>Arthropoda</taxon>
        <taxon>Crustacea</taxon>
        <taxon>Multicrustacea</taxon>
        <taxon>Malacostraca</taxon>
        <taxon>Eumalacostraca</taxon>
        <taxon>Eucarida</taxon>
        <taxon>Decapoda</taxon>
        <taxon>Pleocyemata</taxon>
        <taxon>Brachyura</taxon>
        <taxon>Eubrachyura</taxon>
        <taxon>Portunoidea</taxon>
        <taxon>Portunidae</taxon>
        <taxon>Portuninae</taxon>
        <taxon>Portunus</taxon>
    </lineage>
</organism>
<evidence type="ECO:0000313" key="3">
    <source>
        <dbReference type="Proteomes" id="UP000324222"/>
    </source>
</evidence>
<proteinExistence type="predicted"/>
<feature type="compositionally biased region" description="Basic and acidic residues" evidence="1">
    <location>
        <begin position="50"/>
        <end position="66"/>
    </location>
</feature>
<sequence length="72" mass="7379">MPDAGVYFSSCTAGVGDAGGDGGGGGGYMTAPPYHHTTTPPRQGIVPQKARKDSKLDLKESTRADLEVTEIG</sequence>
<keyword evidence="3" id="KW-1185">Reference proteome</keyword>
<reference evidence="2 3" key="1">
    <citation type="submission" date="2019-05" db="EMBL/GenBank/DDBJ databases">
        <title>Another draft genome of Portunus trituberculatus and its Hox gene families provides insights of decapod evolution.</title>
        <authorList>
            <person name="Jeong J.-H."/>
            <person name="Song I."/>
            <person name="Kim S."/>
            <person name="Choi T."/>
            <person name="Kim D."/>
            <person name="Ryu S."/>
            <person name="Kim W."/>
        </authorList>
    </citation>
    <scope>NUCLEOTIDE SEQUENCE [LARGE SCALE GENOMIC DNA]</scope>
    <source>
        <tissue evidence="2">Muscle</tissue>
    </source>
</reference>